<evidence type="ECO:0000313" key="9">
    <source>
        <dbReference type="Proteomes" id="UP000464597"/>
    </source>
</evidence>
<name>A0ABX6GVF9_9MICO</name>
<dbReference type="CDD" id="cd00383">
    <property type="entry name" value="trans_reg_C"/>
    <property type="match status" value="1"/>
</dbReference>
<feature type="domain" description="OmpR/PhoB-type" evidence="7">
    <location>
        <begin position="128"/>
        <end position="223"/>
    </location>
</feature>
<dbReference type="InterPro" id="IPR001789">
    <property type="entry name" value="Sig_transdc_resp-reg_receiver"/>
</dbReference>
<evidence type="ECO:0000256" key="3">
    <source>
        <dbReference type="ARBA" id="ARBA00023125"/>
    </source>
</evidence>
<evidence type="ECO:0000313" key="8">
    <source>
        <dbReference type="EMBL" id="QHC61443.1"/>
    </source>
</evidence>
<dbReference type="Pfam" id="PF00072">
    <property type="entry name" value="Response_reg"/>
    <property type="match status" value="1"/>
</dbReference>
<dbReference type="InterPro" id="IPR039420">
    <property type="entry name" value="WalR-like"/>
</dbReference>
<dbReference type="PROSITE" id="PS50110">
    <property type="entry name" value="RESPONSE_REGULATORY"/>
    <property type="match status" value="1"/>
</dbReference>
<evidence type="ECO:0000256" key="4">
    <source>
        <dbReference type="PROSITE-ProRule" id="PRU00169"/>
    </source>
</evidence>
<evidence type="ECO:0000256" key="1">
    <source>
        <dbReference type="ARBA" id="ARBA00022553"/>
    </source>
</evidence>
<keyword evidence="9" id="KW-1185">Reference proteome</keyword>
<feature type="domain" description="Response regulatory" evidence="6">
    <location>
        <begin position="2"/>
        <end position="112"/>
    </location>
</feature>
<keyword evidence="2" id="KW-0902">Two-component regulatory system</keyword>
<dbReference type="InterPro" id="IPR011006">
    <property type="entry name" value="CheY-like_superfamily"/>
</dbReference>
<dbReference type="InterPro" id="IPR016032">
    <property type="entry name" value="Sig_transdc_resp-reg_C-effctor"/>
</dbReference>
<feature type="modified residue" description="4-aspartylphosphate" evidence="4">
    <location>
        <position position="48"/>
    </location>
</feature>
<dbReference type="Pfam" id="PF00486">
    <property type="entry name" value="Trans_reg_C"/>
    <property type="match status" value="1"/>
</dbReference>
<keyword evidence="3 5" id="KW-0238">DNA-binding</keyword>
<dbReference type="InterPro" id="IPR036388">
    <property type="entry name" value="WH-like_DNA-bd_sf"/>
</dbReference>
<feature type="DNA-binding region" description="OmpR/PhoB-type" evidence="5">
    <location>
        <begin position="128"/>
        <end position="223"/>
    </location>
</feature>
<dbReference type="Gene3D" id="6.10.250.690">
    <property type="match status" value="1"/>
</dbReference>
<dbReference type="SUPFAM" id="SSF46894">
    <property type="entry name" value="C-terminal effector domain of the bipartite response regulators"/>
    <property type="match status" value="1"/>
</dbReference>
<proteinExistence type="predicted"/>
<dbReference type="InterPro" id="IPR001867">
    <property type="entry name" value="OmpR/PhoB-type_DNA-bd"/>
</dbReference>
<evidence type="ECO:0000256" key="2">
    <source>
        <dbReference type="ARBA" id="ARBA00023012"/>
    </source>
</evidence>
<dbReference type="PANTHER" id="PTHR48111">
    <property type="entry name" value="REGULATOR OF RPOS"/>
    <property type="match status" value="1"/>
</dbReference>
<dbReference type="PANTHER" id="PTHR48111:SF40">
    <property type="entry name" value="PHOSPHATE REGULON TRANSCRIPTIONAL REGULATORY PROTEIN PHOB"/>
    <property type="match status" value="1"/>
</dbReference>
<evidence type="ECO:0000259" key="7">
    <source>
        <dbReference type="PROSITE" id="PS51755"/>
    </source>
</evidence>
<dbReference type="SMART" id="SM00862">
    <property type="entry name" value="Trans_reg_C"/>
    <property type="match status" value="1"/>
</dbReference>
<keyword evidence="1 4" id="KW-0597">Phosphoprotein</keyword>
<dbReference type="PROSITE" id="PS51755">
    <property type="entry name" value="OMPR_PHOB"/>
    <property type="match status" value="1"/>
</dbReference>
<accession>A0ABX6GVF9</accession>
<dbReference type="CDD" id="cd17574">
    <property type="entry name" value="REC_OmpR"/>
    <property type="match status" value="1"/>
</dbReference>
<protein>
    <submittedName>
        <fullName evidence="8">Response regulator</fullName>
    </submittedName>
</protein>
<dbReference type="SUPFAM" id="SSF52172">
    <property type="entry name" value="CheY-like"/>
    <property type="match status" value="1"/>
</dbReference>
<dbReference type="Gene3D" id="1.10.10.10">
    <property type="entry name" value="Winged helix-like DNA-binding domain superfamily/Winged helix DNA-binding domain"/>
    <property type="match status" value="1"/>
</dbReference>
<dbReference type="Gene3D" id="3.40.50.2300">
    <property type="match status" value="1"/>
</dbReference>
<dbReference type="Proteomes" id="UP000464597">
    <property type="component" value="Chromosome"/>
</dbReference>
<dbReference type="SMART" id="SM00448">
    <property type="entry name" value="REC"/>
    <property type="match status" value="1"/>
</dbReference>
<gene>
    <name evidence="8" type="ORF">GSU69_01140</name>
</gene>
<evidence type="ECO:0000259" key="6">
    <source>
        <dbReference type="PROSITE" id="PS50110"/>
    </source>
</evidence>
<sequence length="224" mass="24146">MLILLVEDDPVIADCVTAVLEQYGYAVVRARTGREALDSGPPDLVLLDLGLPDMDGLDVCRTLRRRSDVPIIVITARSDEADTVAALEVGADDCVIKPFGVRGLIARIRAVSRRVGAAGTRSAVALPPPPLSLGRVVVDPASRRVHLDGAELSLTPKEFDLLLALARRPGAVLTREALIDEVWDCNWFGSTRTLDVHVFALRRKLGAAVTITTLRGVGFRLDLP</sequence>
<reference evidence="9" key="1">
    <citation type="submission" date="2019-12" db="EMBL/GenBank/DDBJ databases">
        <title>Complete and draft genome sequences of new strains and members of some known species of the genus Rathayibacter isolated from plants.</title>
        <authorList>
            <person name="Tarlachkov S.V."/>
            <person name="Starodumova I.P."/>
            <person name="Dorofeeva L.V."/>
            <person name="Prisyazhnaya N.V."/>
            <person name="Leyn S."/>
            <person name="Zlamal J."/>
            <person name="Elan M."/>
            <person name="Osterman A.L."/>
            <person name="Nadler S."/>
            <person name="Subbotin S.A."/>
            <person name="Evtushenko L.I."/>
        </authorList>
    </citation>
    <scope>NUCLEOTIDE SEQUENCE [LARGE SCALE GENOMIC DNA]</scope>
    <source>
        <strain evidence="9">VKM Ac-2802</strain>
    </source>
</reference>
<evidence type="ECO:0000256" key="5">
    <source>
        <dbReference type="PROSITE-ProRule" id="PRU01091"/>
    </source>
</evidence>
<dbReference type="EMBL" id="CP047180">
    <property type="protein sequence ID" value="QHC61443.1"/>
    <property type="molecule type" value="Genomic_DNA"/>
</dbReference>
<organism evidence="8 9">
    <name type="scientific">Rathayibacter festucae</name>
    <dbReference type="NCBI Taxonomy" id="110937"/>
    <lineage>
        <taxon>Bacteria</taxon>
        <taxon>Bacillati</taxon>
        <taxon>Actinomycetota</taxon>
        <taxon>Actinomycetes</taxon>
        <taxon>Micrococcales</taxon>
        <taxon>Microbacteriaceae</taxon>
        <taxon>Rathayibacter</taxon>
    </lineage>
</organism>